<evidence type="ECO:0000313" key="4">
    <source>
        <dbReference type="Proteomes" id="UP000198582"/>
    </source>
</evidence>
<evidence type="ECO:0000256" key="1">
    <source>
        <dbReference type="SAM" id="MobiDB-lite"/>
    </source>
</evidence>
<dbReference type="GO" id="GO:0007165">
    <property type="term" value="P:signal transduction"/>
    <property type="evidence" value="ECO:0007669"/>
    <property type="project" value="InterPro"/>
</dbReference>
<dbReference type="Pfam" id="PF13676">
    <property type="entry name" value="TIR_2"/>
    <property type="match status" value="1"/>
</dbReference>
<dbReference type="Proteomes" id="UP000198582">
    <property type="component" value="Unassembled WGS sequence"/>
</dbReference>
<dbReference type="AlphaFoldDB" id="A0A1H8YQ55"/>
<accession>A0A1H8YQ55</accession>
<evidence type="ECO:0000259" key="2">
    <source>
        <dbReference type="Pfam" id="PF13676"/>
    </source>
</evidence>
<protein>
    <submittedName>
        <fullName evidence="3">TIR domain-containing protein</fullName>
    </submittedName>
</protein>
<dbReference type="EMBL" id="FOEF01000027">
    <property type="protein sequence ID" value="SEP53498.1"/>
    <property type="molecule type" value="Genomic_DNA"/>
</dbReference>
<evidence type="ECO:0000313" key="3">
    <source>
        <dbReference type="EMBL" id="SEP53498.1"/>
    </source>
</evidence>
<feature type="compositionally biased region" description="Basic and acidic residues" evidence="1">
    <location>
        <begin position="245"/>
        <end position="256"/>
    </location>
</feature>
<dbReference type="SUPFAM" id="SSF52200">
    <property type="entry name" value="Toll/Interleukin receptor TIR domain"/>
    <property type="match status" value="1"/>
</dbReference>
<dbReference type="STRING" id="394193.SAMN04489732_12794"/>
<feature type="domain" description="TIR" evidence="2">
    <location>
        <begin position="4"/>
        <end position="125"/>
    </location>
</feature>
<dbReference type="InterPro" id="IPR035897">
    <property type="entry name" value="Toll_tir_struct_dom_sf"/>
</dbReference>
<proteinExistence type="predicted"/>
<sequence>MPEIFVNYRTGDGQDLATIIDRDLRDRFGGEHVFMDHRSIPAGVKFENMLTSGVWGSKVLLCVIGPTWLTAADAEGHRKIDDPKDWIHHELHLAFENGVHVIPVIDERAETPLRVEELPKRIAKLASCQYRTYRHRESDSVLDRIAHDILDIVPGLVDRRESAARPANLSGVETRVQGNGIGGIWSSGPIVAGPGNQYHGDVFGGSKFNGPANTGPGTFNNADHITTNDHRTVSPVDNANLETPRASHDSGEEEIR</sequence>
<organism evidence="3 4">
    <name type="scientific">Amycolatopsis saalfeldensis</name>
    <dbReference type="NCBI Taxonomy" id="394193"/>
    <lineage>
        <taxon>Bacteria</taxon>
        <taxon>Bacillati</taxon>
        <taxon>Actinomycetota</taxon>
        <taxon>Actinomycetes</taxon>
        <taxon>Pseudonocardiales</taxon>
        <taxon>Pseudonocardiaceae</taxon>
        <taxon>Amycolatopsis</taxon>
    </lineage>
</organism>
<dbReference type="Gene3D" id="3.40.50.10140">
    <property type="entry name" value="Toll/interleukin-1 receptor homology (TIR) domain"/>
    <property type="match status" value="1"/>
</dbReference>
<dbReference type="RefSeq" id="WP_091628211.1">
    <property type="nucleotide sequence ID" value="NZ_FOEF01000027.1"/>
</dbReference>
<name>A0A1H8YQ55_9PSEU</name>
<dbReference type="InterPro" id="IPR000157">
    <property type="entry name" value="TIR_dom"/>
</dbReference>
<keyword evidence="4" id="KW-1185">Reference proteome</keyword>
<feature type="region of interest" description="Disordered" evidence="1">
    <location>
        <begin position="207"/>
        <end position="256"/>
    </location>
</feature>
<feature type="compositionally biased region" description="Polar residues" evidence="1">
    <location>
        <begin position="211"/>
        <end position="225"/>
    </location>
</feature>
<dbReference type="OrthoDB" id="4547231at2"/>
<gene>
    <name evidence="3" type="ORF">SAMN04489732_12794</name>
</gene>
<reference evidence="3 4" key="1">
    <citation type="submission" date="2016-10" db="EMBL/GenBank/DDBJ databases">
        <authorList>
            <person name="de Groot N.N."/>
        </authorList>
    </citation>
    <scope>NUCLEOTIDE SEQUENCE [LARGE SCALE GENOMIC DNA]</scope>
    <source>
        <strain evidence="3 4">DSM 44993</strain>
    </source>
</reference>